<name>A0A803L784_CHEQI</name>
<protein>
    <recommendedName>
        <fullName evidence="3">J domain-containing protein</fullName>
    </recommendedName>
</protein>
<dbReference type="GeneID" id="110685948"/>
<dbReference type="GO" id="GO:0030276">
    <property type="term" value="F:clathrin binding"/>
    <property type="evidence" value="ECO:0007669"/>
    <property type="project" value="TreeGrafter"/>
</dbReference>
<dbReference type="Gramene" id="AUR62007723-RA">
    <property type="protein sequence ID" value="AUR62007723-RA:cds"/>
    <property type="gene ID" value="AUR62007723"/>
</dbReference>
<gene>
    <name evidence="4" type="primary">LOC110685948</name>
</gene>
<evidence type="ECO:0000313" key="5">
    <source>
        <dbReference type="Proteomes" id="UP000596660"/>
    </source>
</evidence>
<evidence type="ECO:0000256" key="1">
    <source>
        <dbReference type="SAM" id="Coils"/>
    </source>
</evidence>
<feature type="region of interest" description="Disordered" evidence="2">
    <location>
        <begin position="16"/>
        <end position="36"/>
    </location>
</feature>
<reference evidence="4" key="1">
    <citation type="journal article" date="2017" name="Nature">
        <title>The genome of Chenopodium quinoa.</title>
        <authorList>
            <person name="Jarvis D.E."/>
            <person name="Ho Y.S."/>
            <person name="Lightfoot D.J."/>
            <person name="Schmoeckel S.M."/>
            <person name="Li B."/>
            <person name="Borm T.J.A."/>
            <person name="Ohyanagi H."/>
            <person name="Mineta K."/>
            <person name="Michell C.T."/>
            <person name="Saber N."/>
            <person name="Kharbatia N.M."/>
            <person name="Rupper R.R."/>
            <person name="Sharp A.R."/>
            <person name="Dally N."/>
            <person name="Boughton B.A."/>
            <person name="Woo Y.H."/>
            <person name="Gao G."/>
            <person name="Schijlen E.G.W.M."/>
            <person name="Guo X."/>
            <person name="Momin A.A."/>
            <person name="Negrao S."/>
            <person name="Al-Babili S."/>
            <person name="Gehring C."/>
            <person name="Roessner U."/>
            <person name="Jung C."/>
            <person name="Murphy K."/>
            <person name="Arold S.T."/>
            <person name="Gojobori T."/>
            <person name="van der Linden C.G."/>
            <person name="van Loo E.N."/>
            <person name="Jellen E.N."/>
            <person name="Maughan P.J."/>
            <person name="Tester M."/>
        </authorList>
    </citation>
    <scope>NUCLEOTIDE SEQUENCE [LARGE SCALE GENOMIC DNA]</scope>
    <source>
        <strain evidence="4">cv. PI 614886</strain>
    </source>
</reference>
<evidence type="ECO:0000259" key="3">
    <source>
        <dbReference type="PROSITE" id="PS50076"/>
    </source>
</evidence>
<dbReference type="CDD" id="cd06257">
    <property type="entry name" value="DnaJ"/>
    <property type="match status" value="1"/>
</dbReference>
<dbReference type="SUPFAM" id="SSF46565">
    <property type="entry name" value="Chaperone J-domain"/>
    <property type="match status" value="1"/>
</dbReference>
<feature type="region of interest" description="Disordered" evidence="2">
    <location>
        <begin position="175"/>
        <end position="220"/>
    </location>
</feature>
<dbReference type="OMA" id="GEDPPIF"/>
<feature type="coiled-coil region" evidence="1">
    <location>
        <begin position="445"/>
        <end position="476"/>
    </location>
</feature>
<dbReference type="EnsemblPlants" id="AUR62007723-RA">
    <property type="protein sequence ID" value="AUR62007723-RA:cds"/>
    <property type="gene ID" value="AUR62007723"/>
</dbReference>
<dbReference type="SMR" id="A0A803L784"/>
<proteinExistence type="predicted"/>
<evidence type="ECO:0000313" key="4">
    <source>
        <dbReference type="EnsemblPlants" id="AUR62007723-RA:cds"/>
    </source>
</evidence>
<dbReference type="PROSITE" id="PS50076">
    <property type="entry name" value="DNAJ_2"/>
    <property type="match status" value="1"/>
</dbReference>
<dbReference type="InterPro" id="IPR001623">
    <property type="entry name" value="DnaJ_domain"/>
</dbReference>
<dbReference type="GO" id="GO:0031982">
    <property type="term" value="C:vesicle"/>
    <property type="evidence" value="ECO:0007669"/>
    <property type="project" value="TreeGrafter"/>
</dbReference>
<accession>A0A803L784</accession>
<dbReference type="GO" id="GO:0005737">
    <property type="term" value="C:cytoplasm"/>
    <property type="evidence" value="ECO:0007669"/>
    <property type="project" value="TreeGrafter"/>
</dbReference>
<reference evidence="4" key="2">
    <citation type="submission" date="2021-03" db="UniProtKB">
        <authorList>
            <consortium name="EnsemblPlants"/>
        </authorList>
    </citation>
    <scope>IDENTIFICATION</scope>
</reference>
<dbReference type="Gene3D" id="1.10.287.110">
    <property type="entry name" value="DnaJ domain"/>
    <property type="match status" value="1"/>
</dbReference>
<organism evidence="4 5">
    <name type="scientific">Chenopodium quinoa</name>
    <name type="common">Quinoa</name>
    <dbReference type="NCBI Taxonomy" id="63459"/>
    <lineage>
        <taxon>Eukaryota</taxon>
        <taxon>Viridiplantae</taxon>
        <taxon>Streptophyta</taxon>
        <taxon>Embryophyta</taxon>
        <taxon>Tracheophyta</taxon>
        <taxon>Spermatophyta</taxon>
        <taxon>Magnoliopsida</taxon>
        <taxon>eudicotyledons</taxon>
        <taxon>Gunneridae</taxon>
        <taxon>Pentapetalae</taxon>
        <taxon>Caryophyllales</taxon>
        <taxon>Chenopodiaceae</taxon>
        <taxon>Chenopodioideae</taxon>
        <taxon>Atripliceae</taxon>
        <taxon>Chenopodium</taxon>
    </lineage>
</organism>
<dbReference type="InterPro" id="IPR036869">
    <property type="entry name" value="J_dom_sf"/>
</dbReference>
<dbReference type="OrthoDB" id="1717591at2759"/>
<dbReference type="AlphaFoldDB" id="A0A803L784"/>
<dbReference type="PANTHER" id="PTHR23172:SF89">
    <property type="entry name" value="CHAPERONE J-DOMAIN SUPERFAMILY"/>
    <property type="match status" value="1"/>
</dbReference>
<feature type="domain" description="J" evidence="3">
    <location>
        <begin position="504"/>
        <end position="578"/>
    </location>
</feature>
<dbReference type="RefSeq" id="XP_021718196.1">
    <property type="nucleotide sequence ID" value="XM_021862504.1"/>
</dbReference>
<dbReference type="PANTHER" id="PTHR23172">
    <property type="entry name" value="AUXILIN/CYCLIN G-ASSOCIATED KINASE-RELATED"/>
    <property type="match status" value="1"/>
</dbReference>
<dbReference type="GO" id="GO:0072583">
    <property type="term" value="P:clathrin-dependent endocytosis"/>
    <property type="evidence" value="ECO:0007669"/>
    <property type="project" value="TreeGrafter"/>
</dbReference>
<dbReference type="GO" id="GO:0072318">
    <property type="term" value="P:clathrin coat disassembly"/>
    <property type="evidence" value="ECO:0007669"/>
    <property type="project" value="TreeGrafter"/>
</dbReference>
<sequence>MDDFGVLVEGYGIKSQGKSAPMAASKTAAKKPNNYTSVNLDPTFGTKPFSNSTHSSNLGSGSFFNDQNDDIFGLNSVNKPNNYASSDVFDDVFQIPATNSGSSSGGGVGGFGFDVESMLKGSLNLNSSSNSKASDVSDDLIWGFSGNGSSKASNVVLETDDLLSSDPVDDFFGKLGNSGPARSGSVKTGSDDLIPGFGRSNAANDRAQAASTEKSSGSSSLGELEDFLTVGTKKTVKGHANGTSVKKVEKKSVSKKPEAANFIDIEGSLHGESAHSYTAKKASDLMFQEEAQDLDSFFRVTGETKKTVKGYANGTSVKKVEKKSVSKKPEEANFIDIEGSLHDESAHNYKAEKASDLMFQEEAQDLDSFFRAHTRKSAPVTEDTSMNTKTNEVPDLFSETTFGKEKIVPQGGIPDDLTSIFGGAPPSRVFEECDGESDERRKLRYERHLKSTARMKQALEDLNQREYNAQQEKEERHRIAEAMEVEMKRWATGKEGNLRALLSSLQQVLAPELGWRPVTLTDLITSSQVKIAYKKAALCVHPDKVQQKGASLQQKYVAEKAFDLLKEAWNKFNTEELR</sequence>
<dbReference type="KEGG" id="cqi:110685948"/>
<dbReference type="Proteomes" id="UP000596660">
    <property type="component" value="Unplaced"/>
</dbReference>
<keyword evidence="5" id="KW-1185">Reference proteome</keyword>
<evidence type="ECO:0000256" key="2">
    <source>
        <dbReference type="SAM" id="MobiDB-lite"/>
    </source>
</evidence>
<keyword evidence="1" id="KW-0175">Coiled coil</keyword>